<accession>A0A396JQW3</accession>
<name>A0A396JQW3_MEDTR</name>
<sequence length="102" mass="11514">MSSFTSSTNICLEFESIFTTDPRKRRYNVFLSFYAQDKGYFLSNLEEALSLEAGIDVFGVIKRFQHGERAESVLNVIQDCKVAIVPGLCKCIDIQGNINSKH</sequence>
<dbReference type="Proteomes" id="UP000265566">
    <property type="component" value="Chromosome 1"/>
</dbReference>
<protein>
    <submittedName>
        <fullName evidence="1">Putative TIR domain-containing protein</fullName>
    </submittedName>
</protein>
<gene>
    <name evidence="1" type="ORF">MtrunA17_Chr1g0167901</name>
</gene>
<evidence type="ECO:0000313" key="1">
    <source>
        <dbReference type="EMBL" id="RHN78618.1"/>
    </source>
</evidence>
<proteinExistence type="predicted"/>
<dbReference type="Gene3D" id="3.40.50.10140">
    <property type="entry name" value="Toll/interleukin-1 receptor homology (TIR) domain"/>
    <property type="match status" value="1"/>
</dbReference>
<dbReference type="EMBL" id="PSQE01000001">
    <property type="protein sequence ID" value="RHN78618.1"/>
    <property type="molecule type" value="Genomic_DNA"/>
</dbReference>
<dbReference type="Gramene" id="rna2245">
    <property type="protein sequence ID" value="RHN78618.1"/>
    <property type="gene ID" value="gene2245"/>
</dbReference>
<organism evidence="1">
    <name type="scientific">Medicago truncatula</name>
    <name type="common">Barrel medic</name>
    <name type="synonym">Medicago tribuloides</name>
    <dbReference type="NCBI Taxonomy" id="3880"/>
    <lineage>
        <taxon>Eukaryota</taxon>
        <taxon>Viridiplantae</taxon>
        <taxon>Streptophyta</taxon>
        <taxon>Embryophyta</taxon>
        <taxon>Tracheophyta</taxon>
        <taxon>Spermatophyta</taxon>
        <taxon>Magnoliopsida</taxon>
        <taxon>eudicotyledons</taxon>
        <taxon>Gunneridae</taxon>
        <taxon>Pentapetalae</taxon>
        <taxon>rosids</taxon>
        <taxon>fabids</taxon>
        <taxon>Fabales</taxon>
        <taxon>Fabaceae</taxon>
        <taxon>Papilionoideae</taxon>
        <taxon>50 kb inversion clade</taxon>
        <taxon>NPAAA clade</taxon>
        <taxon>Hologalegina</taxon>
        <taxon>IRL clade</taxon>
        <taxon>Trifolieae</taxon>
        <taxon>Medicago</taxon>
    </lineage>
</organism>
<reference evidence="1" key="1">
    <citation type="journal article" date="2018" name="Nat. Plants">
        <title>Whole-genome landscape of Medicago truncatula symbiotic genes.</title>
        <authorList>
            <person name="Pecrix Y."/>
            <person name="Gamas P."/>
            <person name="Carrere S."/>
        </authorList>
    </citation>
    <scope>NUCLEOTIDE SEQUENCE</scope>
    <source>
        <tissue evidence="1">Leaves</tissue>
    </source>
</reference>
<dbReference type="AlphaFoldDB" id="A0A396JQW3"/>
<dbReference type="SUPFAM" id="SSF52200">
    <property type="entry name" value="Toll/Interleukin receptor TIR domain"/>
    <property type="match status" value="1"/>
</dbReference>
<comment type="caution">
    <text evidence="1">The sequence shown here is derived from an EMBL/GenBank/DDBJ whole genome shotgun (WGS) entry which is preliminary data.</text>
</comment>
<dbReference type="InterPro" id="IPR035897">
    <property type="entry name" value="Toll_tir_struct_dom_sf"/>
</dbReference>